<organism evidence="2 3">
    <name type="scientific">Chitinimonas lacunae</name>
    <dbReference type="NCBI Taxonomy" id="1963018"/>
    <lineage>
        <taxon>Bacteria</taxon>
        <taxon>Pseudomonadati</taxon>
        <taxon>Pseudomonadota</taxon>
        <taxon>Betaproteobacteria</taxon>
        <taxon>Neisseriales</taxon>
        <taxon>Chitinibacteraceae</taxon>
        <taxon>Chitinimonas</taxon>
    </lineage>
</organism>
<accession>A0ABV8MRV5</accession>
<sequence>MPTAKAQYNAPPTLAEMMQSEEPVSLKDLSKSEKLRLFLRDFYPHQSAQADEFFGHPADEFVNYLLSQAYKAIPHLDTAKRALVKQDIKAELQDLLDTLTEAQQKLRKLSTDVDRLLGVEADPLGCADKLGELIPYVLQGQQAVAQLPRRPRYDQMQHAIAVELAIDVLRAARHYGIRASATFDNIYHEYASPAVQILKAIGDDIGLVLDEYTWRDIILEAKEKYPALK</sequence>
<evidence type="ECO:0000313" key="2">
    <source>
        <dbReference type="EMBL" id="MFC4160407.1"/>
    </source>
</evidence>
<feature type="coiled-coil region" evidence="1">
    <location>
        <begin position="85"/>
        <end position="119"/>
    </location>
</feature>
<keyword evidence="1" id="KW-0175">Coiled coil</keyword>
<evidence type="ECO:0000313" key="3">
    <source>
        <dbReference type="Proteomes" id="UP001595791"/>
    </source>
</evidence>
<reference evidence="3" key="1">
    <citation type="journal article" date="2019" name="Int. J. Syst. Evol. Microbiol.">
        <title>The Global Catalogue of Microorganisms (GCM) 10K type strain sequencing project: providing services to taxonomists for standard genome sequencing and annotation.</title>
        <authorList>
            <consortium name="The Broad Institute Genomics Platform"/>
            <consortium name="The Broad Institute Genome Sequencing Center for Infectious Disease"/>
            <person name="Wu L."/>
            <person name="Ma J."/>
        </authorList>
    </citation>
    <scope>NUCLEOTIDE SEQUENCE [LARGE SCALE GENOMIC DNA]</scope>
    <source>
        <strain evidence="3">LMG 29894</strain>
    </source>
</reference>
<name>A0ABV8MRV5_9NEIS</name>
<keyword evidence="3" id="KW-1185">Reference proteome</keyword>
<gene>
    <name evidence="2" type="ORF">ACFOW7_13780</name>
</gene>
<dbReference type="EMBL" id="JBHSBU010000001">
    <property type="protein sequence ID" value="MFC4160407.1"/>
    <property type="molecule type" value="Genomic_DNA"/>
</dbReference>
<proteinExistence type="predicted"/>
<protein>
    <submittedName>
        <fullName evidence="2">Uncharacterized protein</fullName>
    </submittedName>
</protein>
<dbReference type="Proteomes" id="UP001595791">
    <property type="component" value="Unassembled WGS sequence"/>
</dbReference>
<evidence type="ECO:0000256" key="1">
    <source>
        <dbReference type="SAM" id="Coils"/>
    </source>
</evidence>
<comment type="caution">
    <text evidence="2">The sequence shown here is derived from an EMBL/GenBank/DDBJ whole genome shotgun (WGS) entry which is preliminary data.</text>
</comment>
<dbReference type="RefSeq" id="WP_378165199.1">
    <property type="nucleotide sequence ID" value="NZ_JBHSBU010000001.1"/>
</dbReference>